<gene>
    <name evidence="1" type="ORF">MF672_009500</name>
</gene>
<dbReference type="RefSeq" id="WP_242373355.1">
    <property type="nucleotide sequence ID" value="NZ_JAKRKC020000001.1"/>
</dbReference>
<sequence length="125" mass="14115">MKDRTNALMGLVRHTCVDDPLEAYLVNRALGFGLEHKGMPGWRVIVERIGILLADPSHPAWHGSERSERALAEMPPSTPPVDHLAKVLLSAPYKLPLEVLDWLSDHLLFCAGPPYSIFRWEPREK</sequence>
<evidence type="ECO:0000313" key="1">
    <source>
        <dbReference type="EMBL" id="MCK2214021.1"/>
    </source>
</evidence>
<comment type="caution">
    <text evidence="1">The sequence shown here is derived from an EMBL/GenBank/DDBJ whole genome shotgun (WGS) entry which is preliminary data.</text>
</comment>
<protein>
    <submittedName>
        <fullName evidence="1">Uncharacterized protein</fullName>
    </submittedName>
</protein>
<evidence type="ECO:0000313" key="2">
    <source>
        <dbReference type="Proteomes" id="UP001317259"/>
    </source>
</evidence>
<name>A0ABT0FQ27_9ACTN</name>
<accession>A0ABT0FQ27</accession>
<proteinExistence type="predicted"/>
<dbReference type="EMBL" id="JAKRKC020000001">
    <property type="protein sequence ID" value="MCK2214021.1"/>
    <property type="molecule type" value="Genomic_DNA"/>
</dbReference>
<organism evidence="1 2">
    <name type="scientific">Actinomadura luzonensis</name>
    <dbReference type="NCBI Taxonomy" id="2805427"/>
    <lineage>
        <taxon>Bacteria</taxon>
        <taxon>Bacillati</taxon>
        <taxon>Actinomycetota</taxon>
        <taxon>Actinomycetes</taxon>
        <taxon>Streptosporangiales</taxon>
        <taxon>Thermomonosporaceae</taxon>
        <taxon>Actinomadura</taxon>
    </lineage>
</organism>
<keyword evidence="2" id="KW-1185">Reference proteome</keyword>
<dbReference type="Proteomes" id="UP001317259">
    <property type="component" value="Unassembled WGS sequence"/>
</dbReference>
<reference evidence="1 2" key="1">
    <citation type="submission" date="2022-04" db="EMBL/GenBank/DDBJ databases">
        <title>Genome draft of Actinomadura sp. ATCC 31491.</title>
        <authorList>
            <person name="Shi X."/>
            <person name="Du Y."/>
        </authorList>
    </citation>
    <scope>NUCLEOTIDE SEQUENCE [LARGE SCALE GENOMIC DNA]</scope>
    <source>
        <strain evidence="1 2">ATCC 31491</strain>
    </source>
</reference>